<proteinExistence type="predicted"/>
<feature type="compositionally biased region" description="Acidic residues" evidence="2">
    <location>
        <begin position="296"/>
        <end position="312"/>
    </location>
</feature>
<dbReference type="EMBL" id="BOLY01000002">
    <property type="protein sequence ID" value="GIZ39067.1"/>
    <property type="molecule type" value="Genomic_DNA"/>
</dbReference>
<comment type="caution">
    <text evidence="3">The sequence shown here is derived from an EMBL/GenBank/DDBJ whole genome shotgun (WGS) entry which is preliminary data.</text>
</comment>
<reference evidence="3 4" key="1">
    <citation type="submission" date="2021-01" db="EMBL/GenBank/DDBJ databases">
        <title>Cercospora kikuchii MAFF 305040 whole genome shotgun sequence.</title>
        <authorList>
            <person name="Kashiwa T."/>
            <person name="Suzuki T."/>
        </authorList>
    </citation>
    <scope>NUCLEOTIDE SEQUENCE [LARGE SCALE GENOMIC DNA]</scope>
    <source>
        <strain evidence="3 4">MAFF 305040</strain>
    </source>
</reference>
<feature type="coiled-coil region" evidence="1">
    <location>
        <begin position="518"/>
        <end position="546"/>
    </location>
</feature>
<name>A0A9P3CCX6_9PEZI</name>
<gene>
    <name evidence="3" type="ORF">CKM354_000245900</name>
</gene>
<feature type="compositionally biased region" description="Polar residues" evidence="2">
    <location>
        <begin position="110"/>
        <end position="119"/>
    </location>
</feature>
<evidence type="ECO:0000313" key="4">
    <source>
        <dbReference type="Proteomes" id="UP000825890"/>
    </source>
</evidence>
<feature type="compositionally biased region" description="Basic and acidic residues" evidence="2">
    <location>
        <begin position="175"/>
        <end position="184"/>
    </location>
</feature>
<feature type="compositionally biased region" description="Basic residues" evidence="2">
    <location>
        <begin position="268"/>
        <end position="278"/>
    </location>
</feature>
<sequence>MALPRPSNGVSARPHRGSGLRHELKQRNLPGAARPDPYDLPESPDKTIKLRRPAVEASNLSPLRKQKATRHLDQGEANMTSTDGQDATNPHEPIGQMLRSSSRRAIAANMQLSQPSSGSAKRHASPVVVSNAANQDPGALSVYLDEADVLDEEHHVPDTSASPKSQAPRKRGRPSKSEANDRPSKIAKQAQSPHDPTLPSRRRSSRLGANVSVLEAATKGTPLIKPVSLRVSEIPFPANGQGQQPEFEDSTILEGEVAAAAVKPPKQVKRVLKAKKPKPAPVQQREKSPVQTKDDASDDEAEPPGNDAGEESILEKEADIRLLGHHESLKAVFKRAKLVEKCGELESMDKEIRKMQRFCLEFVKALNEHRDRPEDVELLSDPPEQFQTIASDIRMLCSKDPARPVNLKSALKSHNIYLRLMPALIRILFALVECYQAVDADTAPFERSVTIKHLETITKFIAMFLELNTGAKQFIRPDTQLTAVQPFDRSIVPPLKSMQETFRRHIKDHEEHQISLALNRREKLRLEAEERAEAEEKAEKTKWEKLETKWTRLHEERYRSDEPIKTVAKRAHLRQPTSSFPEEDHNGHPFERLEVFRPRVGPPPALIEKAKQQSWPEESYAALMKGLQMWSGDVLIFERIFRMFCGRNGALNGFNVTEIVVMAALIREHLEKTVDVDGEREWWWVKGIPDWTRVHTVLEMLEGSGGGDGEG</sequence>
<evidence type="ECO:0000256" key="1">
    <source>
        <dbReference type="SAM" id="Coils"/>
    </source>
</evidence>
<feature type="compositionally biased region" description="Polar residues" evidence="2">
    <location>
        <begin position="77"/>
        <end position="88"/>
    </location>
</feature>
<organism evidence="3 4">
    <name type="scientific">Cercospora kikuchii</name>
    <dbReference type="NCBI Taxonomy" id="84275"/>
    <lineage>
        <taxon>Eukaryota</taxon>
        <taxon>Fungi</taxon>
        <taxon>Dikarya</taxon>
        <taxon>Ascomycota</taxon>
        <taxon>Pezizomycotina</taxon>
        <taxon>Dothideomycetes</taxon>
        <taxon>Dothideomycetidae</taxon>
        <taxon>Mycosphaerellales</taxon>
        <taxon>Mycosphaerellaceae</taxon>
        <taxon>Cercospora</taxon>
    </lineage>
</organism>
<feature type="region of interest" description="Disordered" evidence="2">
    <location>
        <begin position="268"/>
        <end position="312"/>
    </location>
</feature>
<evidence type="ECO:0000256" key="2">
    <source>
        <dbReference type="SAM" id="MobiDB-lite"/>
    </source>
</evidence>
<dbReference type="AlphaFoldDB" id="A0A9P3CCX6"/>
<feature type="region of interest" description="Disordered" evidence="2">
    <location>
        <begin position="1"/>
        <end position="223"/>
    </location>
</feature>
<keyword evidence="1" id="KW-0175">Coiled coil</keyword>
<dbReference type="RefSeq" id="XP_044653554.1">
    <property type="nucleotide sequence ID" value="XM_044797619.1"/>
</dbReference>
<dbReference type="OrthoDB" id="3939134at2759"/>
<dbReference type="Proteomes" id="UP000825890">
    <property type="component" value="Unassembled WGS sequence"/>
</dbReference>
<keyword evidence="4" id="KW-1185">Reference proteome</keyword>
<evidence type="ECO:0000313" key="3">
    <source>
        <dbReference type="EMBL" id="GIZ39067.1"/>
    </source>
</evidence>
<feature type="compositionally biased region" description="Basic and acidic residues" evidence="2">
    <location>
        <begin position="284"/>
        <end position="295"/>
    </location>
</feature>
<accession>A0A9P3CCX6</accession>
<dbReference type="GeneID" id="68288034"/>
<protein>
    <submittedName>
        <fullName evidence="3">Uncharacterized protein</fullName>
    </submittedName>
</protein>